<dbReference type="PANTHER" id="PTHR30535:SF4">
    <property type="entry name" value="HEMIN-BINDING PERIPLASMIC PROTEIN HMUT"/>
    <property type="match status" value="1"/>
</dbReference>
<keyword evidence="1" id="KW-0732">Signal</keyword>
<dbReference type="RefSeq" id="WP_390258750.1">
    <property type="nucleotide sequence ID" value="NZ_JBHUGH010000001.1"/>
</dbReference>
<evidence type="ECO:0000313" key="4">
    <source>
        <dbReference type="Proteomes" id="UP001597353"/>
    </source>
</evidence>
<protein>
    <submittedName>
        <fullName evidence="3">Hemin ABC transporter substrate-binding protein</fullName>
    </submittedName>
</protein>
<proteinExistence type="predicted"/>
<dbReference type="SUPFAM" id="SSF53807">
    <property type="entry name" value="Helical backbone' metal receptor"/>
    <property type="match status" value="1"/>
</dbReference>
<comment type="caution">
    <text evidence="3">The sequence shown here is derived from an EMBL/GenBank/DDBJ whole genome shotgun (WGS) entry which is preliminary data.</text>
</comment>
<keyword evidence="4" id="KW-1185">Reference proteome</keyword>
<feature type="domain" description="Fe/B12 periplasmic-binding" evidence="2">
    <location>
        <begin position="32"/>
        <end position="295"/>
    </location>
</feature>
<accession>A0ABW4S182</accession>
<evidence type="ECO:0000256" key="1">
    <source>
        <dbReference type="SAM" id="SignalP"/>
    </source>
</evidence>
<dbReference type="PANTHER" id="PTHR30535">
    <property type="entry name" value="VITAMIN B12-BINDING PROTEIN"/>
    <property type="match status" value="1"/>
</dbReference>
<dbReference type="InterPro" id="IPR050902">
    <property type="entry name" value="ABC_Transporter_SBP"/>
</dbReference>
<dbReference type="Proteomes" id="UP001597353">
    <property type="component" value="Unassembled WGS sequence"/>
</dbReference>
<dbReference type="PROSITE" id="PS50983">
    <property type="entry name" value="FE_B12_PBP"/>
    <property type="match status" value="1"/>
</dbReference>
<feature type="signal peptide" evidence="1">
    <location>
        <begin position="1"/>
        <end position="27"/>
    </location>
</feature>
<evidence type="ECO:0000313" key="3">
    <source>
        <dbReference type="EMBL" id="MFD1910808.1"/>
    </source>
</evidence>
<dbReference type="Gene3D" id="3.40.50.1980">
    <property type="entry name" value="Nitrogenase molybdenum iron protein domain"/>
    <property type="match status" value="2"/>
</dbReference>
<name>A0ABW4S182_9RHOB</name>
<feature type="chain" id="PRO_5046558588" evidence="1">
    <location>
        <begin position="28"/>
        <end position="302"/>
    </location>
</feature>
<dbReference type="EMBL" id="JBHUGH010000001">
    <property type="protein sequence ID" value="MFD1910808.1"/>
    <property type="molecule type" value="Genomic_DNA"/>
</dbReference>
<dbReference type="Pfam" id="PF01497">
    <property type="entry name" value="Peripla_BP_2"/>
    <property type="match status" value="1"/>
</dbReference>
<evidence type="ECO:0000259" key="2">
    <source>
        <dbReference type="PROSITE" id="PS50983"/>
    </source>
</evidence>
<gene>
    <name evidence="3" type="ORF">ACFSGJ_01105</name>
</gene>
<reference evidence="4" key="1">
    <citation type="journal article" date="2019" name="Int. J. Syst. Evol. Microbiol.">
        <title>The Global Catalogue of Microorganisms (GCM) 10K type strain sequencing project: providing services to taxonomists for standard genome sequencing and annotation.</title>
        <authorList>
            <consortium name="The Broad Institute Genomics Platform"/>
            <consortium name="The Broad Institute Genome Sequencing Center for Infectious Disease"/>
            <person name="Wu L."/>
            <person name="Ma J."/>
        </authorList>
    </citation>
    <scope>NUCLEOTIDE SEQUENCE [LARGE SCALE GENOMIC DNA]</scope>
    <source>
        <strain evidence="4">CGMCC 4.7242</strain>
    </source>
</reference>
<dbReference type="InterPro" id="IPR002491">
    <property type="entry name" value="ABC_transptr_periplasmic_BD"/>
</dbReference>
<sequence>MTALPLSLRRLALGAALAALGPGAALAEGPQRVIAAGGSVAEIVHALGAGDRLIARDTTSSYPPEVLDLPDVGYIRALSPENLIAMAPDLILAEHDAGPPEAMEILHRTGIPIVMLPQALDPDGVADKISTVATALGMEPDGEVLSTQVLARIAEAHEAGAALPQSPRVMFILSMQGGRLLVAGGGSSAEAMIELAGGQNAVTGIEGYKPLTDEAAVAAAPDLILMMNRGSDEAAQEHGATLADIAAHPALALTPAGAGGRVVFMDGLFLLGFGPRTGDAALELNGYLRAVAEGTDLHGVDG</sequence>
<organism evidence="3 4">
    <name type="scientific">Halodurantibacterium flavum</name>
    <dbReference type="NCBI Taxonomy" id="1382802"/>
    <lineage>
        <taxon>Bacteria</taxon>
        <taxon>Pseudomonadati</taxon>
        <taxon>Pseudomonadota</taxon>
        <taxon>Alphaproteobacteria</taxon>
        <taxon>Rhodobacterales</taxon>
        <taxon>Paracoccaceae</taxon>
        <taxon>Halodurantibacterium</taxon>
    </lineage>
</organism>